<dbReference type="InterPro" id="IPR013154">
    <property type="entry name" value="ADH-like_N"/>
</dbReference>
<dbReference type="Gene3D" id="3.90.180.10">
    <property type="entry name" value="Medium-chain alcohol dehydrogenases, catalytic domain"/>
    <property type="match status" value="1"/>
</dbReference>
<dbReference type="Pfam" id="PF08240">
    <property type="entry name" value="ADH_N"/>
    <property type="match status" value="1"/>
</dbReference>
<dbReference type="EMBL" id="JNSK01000166">
    <property type="protein sequence ID" value="KGA13487.1"/>
    <property type="molecule type" value="Genomic_DNA"/>
</dbReference>
<dbReference type="InterPro" id="IPR011032">
    <property type="entry name" value="GroES-like_sf"/>
</dbReference>
<dbReference type="Pfam" id="PF00107">
    <property type="entry name" value="ADH_zinc_N"/>
    <property type="match status" value="1"/>
</dbReference>
<accession>A0A094PQZ1</accession>
<dbReference type="GO" id="GO:0070402">
    <property type="term" value="F:NADPH binding"/>
    <property type="evidence" value="ECO:0007669"/>
    <property type="project" value="TreeGrafter"/>
</dbReference>
<dbReference type="CDD" id="cd08241">
    <property type="entry name" value="QOR1"/>
    <property type="match status" value="1"/>
</dbReference>
<protein>
    <recommendedName>
        <fullName evidence="3">Enoyl reductase (ER) domain-containing protein</fullName>
    </recommendedName>
</protein>
<feature type="domain" description="Enoyl reductase (ER)" evidence="3">
    <location>
        <begin position="10"/>
        <end position="312"/>
    </location>
</feature>
<sequence>MKAIQITEFGGPEKMTLIDLEIPTPGPNEVLLDVLSIGINYADTHQVENSYLSQQTLPLIPGIEVVGRTPDGTRVLALVSSGGYAQKATAHKAAMIKIPDAVSDEDALTMLVQGSTAWHVLKTMAHQKPGESVVVHAAAGGVGVIAIQLAKMWGAKVIAVASTQEKRDLALSLGADVAIDANNPDLKSAIIAGNDGKKVDVILEMVGGPTFDKSLESLAHFGRLITYGMASRVAPTSVAPGALMAGTKTVSGFWLAHCFGKKELFHDVITELFELIAAGTLRPVIGSRFGLSQAIEAHQQMRSRGSTGKITLDPSR</sequence>
<evidence type="ECO:0000259" key="3">
    <source>
        <dbReference type="SMART" id="SM00829"/>
    </source>
</evidence>
<proteinExistence type="predicted"/>
<dbReference type="GO" id="GO:0016651">
    <property type="term" value="F:oxidoreductase activity, acting on NAD(P)H"/>
    <property type="evidence" value="ECO:0007669"/>
    <property type="project" value="TreeGrafter"/>
</dbReference>
<dbReference type="AlphaFoldDB" id="A0A094PQZ1"/>
<reference evidence="4" key="1">
    <citation type="submission" date="2014-05" db="EMBL/GenBank/DDBJ databases">
        <title>Key roles for freshwater Actinobacteria revealed by deep metagenomic sequencing.</title>
        <authorList>
            <person name="Ghai R."/>
            <person name="Mizuno C.M."/>
            <person name="Picazo A."/>
            <person name="Camacho A."/>
            <person name="Rodriguez-Valera F."/>
        </authorList>
    </citation>
    <scope>NUCLEOTIDE SEQUENCE</scope>
</reference>
<dbReference type="Gene3D" id="3.40.50.720">
    <property type="entry name" value="NAD(P)-binding Rossmann-like Domain"/>
    <property type="match status" value="1"/>
</dbReference>
<name>A0A094PQZ1_9ZZZZ</name>
<dbReference type="InterPro" id="IPR020843">
    <property type="entry name" value="ER"/>
</dbReference>
<keyword evidence="2" id="KW-0560">Oxidoreductase</keyword>
<dbReference type="InterPro" id="IPR036291">
    <property type="entry name" value="NAD(P)-bd_dom_sf"/>
</dbReference>
<evidence type="ECO:0000256" key="2">
    <source>
        <dbReference type="ARBA" id="ARBA00023002"/>
    </source>
</evidence>
<dbReference type="PANTHER" id="PTHR48106">
    <property type="entry name" value="QUINONE OXIDOREDUCTASE PIG3-RELATED"/>
    <property type="match status" value="1"/>
</dbReference>
<dbReference type="InterPro" id="IPR013149">
    <property type="entry name" value="ADH-like_C"/>
</dbReference>
<keyword evidence="1" id="KW-0521">NADP</keyword>
<comment type="caution">
    <text evidence="4">The sequence shown here is derived from an EMBL/GenBank/DDBJ whole genome shotgun (WGS) entry which is preliminary data.</text>
</comment>
<gene>
    <name evidence="4" type="ORF">GM50_22175</name>
</gene>
<organism evidence="4">
    <name type="scientific">freshwater metagenome</name>
    <dbReference type="NCBI Taxonomy" id="449393"/>
    <lineage>
        <taxon>unclassified sequences</taxon>
        <taxon>metagenomes</taxon>
        <taxon>ecological metagenomes</taxon>
    </lineage>
</organism>
<dbReference type="SUPFAM" id="SSF51735">
    <property type="entry name" value="NAD(P)-binding Rossmann-fold domains"/>
    <property type="match status" value="1"/>
</dbReference>
<dbReference type="SUPFAM" id="SSF50129">
    <property type="entry name" value="GroES-like"/>
    <property type="match status" value="1"/>
</dbReference>
<dbReference type="SMART" id="SM00829">
    <property type="entry name" value="PKS_ER"/>
    <property type="match status" value="1"/>
</dbReference>
<evidence type="ECO:0000313" key="4">
    <source>
        <dbReference type="EMBL" id="KGA13487.1"/>
    </source>
</evidence>
<evidence type="ECO:0000256" key="1">
    <source>
        <dbReference type="ARBA" id="ARBA00022857"/>
    </source>
</evidence>